<proteinExistence type="inferred from homology"/>
<dbReference type="Proteomes" id="UP000724874">
    <property type="component" value="Unassembled WGS sequence"/>
</dbReference>
<evidence type="ECO:0000256" key="3">
    <source>
        <dbReference type="ARBA" id="ARBA00022692"/>
    </source>
</evidence>
<evidence type="ECO:0000256" key="2">
    <source>
        <dbReference type="ARBA" id="ARBA00009012"/>
    </source>
</evidence>
<dbReference type="GO" id="GO:0016020">
    <property type="term" value="C:membrane"/>
    <property type="evidence" value="ECO:0007669"/>
    <property type="project" value="UniProtKB-SubCell"/>
</dbReference>
<evidence type="ECO:0000256" key="4">
    <source>
        <dbReference type="ARBA" id="ARBA00022989"/>
    </source>
</evidence>
<gene>
    <name evidence="6" type="ORF">CPB84DRAFT_1787173</name>
</gene>
<protein>
    <submittedName>
        <fullName evidence="6">Integral membrane protein DUF92-domain-containing protein</fullName>
    </submittedName>
</protein>
<evidence type="ECO:0000313" key="7">
    <source>
        <dbReference type="Proteomes" id="UP000724874"/>
    </source>
</evidence>
<keyword evidence="7" id="KW-1185">Reference proteome</keyword>
<dbReference type="InterPro" id="IPR002794">
    <property type="entry name" value="DUF92_TMEM19"/>
</dbReference>
<comment type="subcellular location">
    <subcellularLocation>
        <location evidence="1">Membrane</location>
        <topology evidence="1">Multi-pass membrane protein</topology>
    </subcellularLocation>
</comment>
<name>A0A9P5NHP5_GYMJU</name>
<evidence type="ECO:0000256" key="5">
    <source>
        <dbReference type="ARBA" id="ARBA00023136"/>
    </source>
</evidence>
<dbReference type="OrthoDB" id="30881at2759"/>
<keyword evidence="5" id="KW-0472">Membrane</keyword>
<comment type="similarity">
    <text evidence="2">Belongs to the TMEM19 family.</text>
</comment>
<sequence>MMAGGTRVFGVTLIGFYVVGSRATKYGKSIKAKLEDGYMEAGYRSGWQVLCNSASALVASVVWNAAFAPTSVQAGVANLFGIDIGYRLLGLKAPIVYDKSWCPTSGTVADGWSRALMFANLGHFACCLGDTLASELGILSRSRPRLVTTLKAVPPGTNGAISTGGTVASIVGGGLVGLMVGLTLVLENTRCAGSWGSMVFETVGWGMCGGGLGSLVDSLLGATVQQTRYSKAKKVVLQDESKLQAEIEVISGWNVLTNNQVNLVASVICAVMLSRV</sequence>
<dbReference type="AlphaFoldDB" id="A0A9P5NHP5"/>
<dbReference type="PANTHER" id="PTHR13353">
    <property type="entry name" value="TRANSMEMBRANE PROTEIN 19"/>
    <property type="match status" value="1"/>
</dbReference>
<accession>A0A9P5NHP5</accession>
<comment type="caution">
    <text evidence="6">The sequence shown here is derived from an EMBL/GenBank/DDBJ whole genome shotgun (WGS) entry which is preliminary data.</text>
</comment>
<evidence type="ECO:0000313" key="6">
    <source>
        <dbReference type="EMBL" id="KAF8887035.1"/>
    </source>
</evidence>
<dbReference type="Pfam" id="PF01940">
    <property type="entry name" value="DUF92"/>
    <property type="match status" value="1"/>
</dbReference>
<reference evidence="6" key="1">
    <citation type="submission" date="2020-11" db="EMBL/GenBank/DDBJ databases">
        <authorList>
            <consortium name="DOE Joint Genome Institute"/>
            <person name="Ahrendt S."/>
            <person name="Riley R."/>
            <person name="Andreopoulos W."/>
            <person name="LaButti K."/>
            <person name="Pangilinan J."/>
            <person name="Ruiz-duenas F.J."/>
            <person name="Barrasa J.M."/>
            <person name="Sanchez-Garcia M."/>
            <person name="Camarero S."/>
            <person name="Miyauchi S."/>
            <person name="Serrano A."/>
            <person name="Linde D."/>
            <person name="Babiker R."/>
            <person name="Drula E."/>
            <person name="Ayuso-Fernandez I."/>
            <person name="Pacheco R."/>
            <person name="Padilla G."/>
            <person name="Ferreira P."/>
            <person name="Barriuso J."/>
            <person name="Kellner H."/>
            <person name="Castanera R."/>
            <person name="Alfaro M."/>
            <person name="Ramirez L."/>
            <person name="Pisabarro A.G."/>
            <person name="Kuo A."/>
            <person name="Tritt A."/>
            <person name="Lipzen A."/>
            <person name="He G."/>
            <person name="Yan M."/>
            <person name="Ng V."/>
            <person name="Cullen D."/>
            <person name="Martin F."/>
            <person name="Rosso M.-N."/>
            <person name="Henrissat B."/>
            <person name="Hibbett D."/>
            <person name="Martinez A.T."/>
            <person name="Grigoriev I.V."/>
        </authorList>
    </citation>
    <scope>NUCLEOTIDE SEQUENCE</scope>
    <source>
        <strain evidence="6">AH 44721</strain>
    </source>
</reference>
<keyword evidence="3" id="KW-0812">Transmembrane</keyword>
<dbReference type="EMBL" id="JADNYJ010000092">
    <property type="protein sequence ID" value="KAF8887035.1"/>
    <property type="molecule type" value="Genomic_DNA"/>
</dbReference>
<organism evidence="6 7">
    <name type="scientific">Gymnopilus junonius</name>
    <name type="common">Spectacular rustgill mushroom</name>
    <name type="synonym">Gymnopilus spectabilis subsp. junonius</name>
    <dbReference type="NCBI Taxonomy" id="109634"/>
    <lineage>
        <taxon>Eukaryota</taxon>
        <taxon>Fungi</taxon>
        <taxon>Dikarya</taxon>
        <taxon>Basidiomycota</taxon>
        <taxon>Agaricomycotina</taxon>
        <taxon>Agaricomycetes</taxon>
        <taxon>Agaricomycetidae</taxon>
        <taxon>Agaricales</taxon>
        <taxon>Agaricineae</taxon>
        <taxon>Hymenogastraceae</taxon>
        <taxon>Gymnopilus</taxon>
    </lineage>
</organism>
<dbReference type="PANTHER" id="PTHR13353:SF5">
    <property type="entry name" value="TRANSMEMBRANE PROTEIN 19"/>
    <property type="match status" value="1"/>
</dbReference>
<evidence type="ECO:0000256" key="1">
    <source>
        <dbReference type="ARBA" id="ARBA00004141"/>
    </source>
</evidence>
<keyword evidence="4" id="KW-1133">Transmembrane helix</keyword>